<accession>A0A1I1NKE0</accession>
<evidence type="ECO:0000313" key="5">
    <source>
        <dbReference type="EMBL" id="SFC94190.1"/>
    </source>
</evidence>
<dbReference type="Proteomes" id="UP000182192">
    <property type="component" value="Unassembled WGS sequence"/>
</dbReference>
<evidence type="ECO:0000256" key="1">
    <source>
        <dbReference type="ARBA" id="ARBA00024353"/>
    </source>
</evidence>
<dbReference type="AlphaFoldDB" id="A0A1I1NKE0"/>
<dbReference type="Gene3D" id="1.10.10.1320">
    <property type="entry name" value="Anti-sigma factor, zinc-finger domain"/>
    <property type="match status" value="1"/>
</dbReference>
<keyword evidence="3" id="KW-0472">Membrane</keyword>
<gene>
    <name evidence="5" type="ORF">SAMN02910406_02714</name>
</gene>
<dbReference type="InterPro" id="IPR041916">
    <property type="entry name" value="Anti_sigma_zinc_sf"/>
</dbReference>
<proteinExistence type="inferred from homology"/>
<dbReference type="Pfam" id="PF13490">
    <property type="entry name" value="zf-HC2"/>
    <property type="match status" value="1"/>
</dbReference>
<evidence type="ECO:0000256" key="3">
    <source>
        <dbReference type="SAM" id="Phobius"/>
    </source>
</evidence>
<keyword evidence="5" id="KW-0863">Zinc-finger</keyword>
<evidence type="ECO:0000259" key="4">
    <source>
        <dbReference type="Pfam" id="PF13490"/>
    </source>
</evidence>
<dbReference type="OrthoDB" id="6194834at2"/>
<dbReference type="InterPro" id="IPR027383">
    <property type="entry name" value="Znf_put"/>
</dbReference>
<comment type="similarity">
    <text evidence="1">Belongs to the zinc-associated anti-sigma factor (ZAS) superfamily. Anti-sigma-W factor family.</text>
</comment>
<dbReference type="RefSeq" id="WP_074962353.1">
    <property type="nucleotide sequence ID" value="NZ_FOKQ01000026.1"/>
</dbReference>
<sequence length="411" mass="47434">MKCNVIRDLLASYNDDLLEEETRKEVEKHLAECEECRKLNETYSAELTAKNDEPVETAGINPFKKIRRKIKKIKVRALIAVLAASMMAVVAGVLTVGQVIKYERFPSWESVIQTIEVRRAAKDLFSGDIDGFIKYLYKPQPIDNTYKAAFKPAGMSENSIPVTFYDEDDRVTKYITDMFKKSFDKDIKGHSVFINKVDTSYIEYNSTGEKQLVTYVDVRVDDGKLEFEFYDMGNSKYDIISCKWIGKGDNEDIADISEMNDFEKDCCFIDYLNDDGIFQKVFSNKFYVYLRLEMTRPKDDVYNVEIVDGKICRREISHSRYEDMFTALEEKGVEVGPVDTGLLWFDPDNGSFVKSWLVQLNYKDGSAFVRFSAEYSPDGNYVLTDTIDTVNNDVPQEILDDFYEILYYVGK</sequence>
<keyword evidence="5" id="KW-0479">Metal-binding</keyword>
<feature type="domain" description="Putative zinc-finger" evidence="4">
    <location>
        <begin position="3"/>
        <end position="37"/>
    </location>
</feature>
<keyword evidence="5" id="KW-0862">Zinc</keyword>
<organism evidence="5 6">
    <name type="scientific">Ruminococcus albus</name>
    <dbReference type="NCBI Taxonomy" id="1264"/>
    <lineage>
        <taxon>Bacteria</taxon>
        <taxon>Bacillati</taxon>
        <taxon>Bacillota</taxon>
        <taxon>Clostridia</taxon>
        <taxon>Eubacteriales</taxon>
        <taxon>Oscillospiraceae</taxon>
        <taxon>Ruminococcus</taxon>
    </lineage>
</organism>
<dbReference type="GO" id="GO:0008270">
    <property type="term" value="F:zinc ion binding"/>
    <property type="evidence" value="ECO:0007669"/>
    <property type="project" value="UniProtKB-KW"/>
</dbReference>
<dbReference type="EMBL" id="FOKQ01000026">
    <property type="protein sequence ID" value="SFC94190.1"/>
    <property type="molecule type" value="Genomic_DNA"/>
</dbReference>
<evidence type="ECO:0000313" key="6">
    <source>
        <dbReference type="Proteomes" id="UP000182192"/>
    </source>
</evidence>
<protein>
    <recommendedName>
        <fullName evidence="2">Anti-sigma-W factor RsiW</fullName>
    </recommendedName>
</protein>
<feature type="transmembrane region" description="Helical" evidence="3">
    <location>
        <begin position="77"/>
        <end position="100"/>
    </location>
</feature>
<reference evidence="5 6" key="1">
    <citation type="submission" date="2016-10" db="EMBL/GenBank/DDBJ databases">
        <authorList>
            <person name="de Groot N.N."/>
        </authorList>
    </citation>
    <scope>NUCLEOTIDE SEQUENCE [LARGE SCALE GENOMIC DNA]</scope>
    <source>
        <strain evidence="5 6">AR67</strain>
    </source>
</reference>
<keyword evidence="3" id="KW-0812">Transmembrane</keyword>
<evidence type="ECO:0000256" key="2">
    <source>
        <dbReference type="ARBA" id="ARBA00024438"/>
    </source>
</evidence>
<name>A0A1I1NKE0_RUMAL</name>
<keyword evidence="3" id="KW-1133">Transmembrane helix</keyword>